<organism evidence="1 2">
    <name type="scientific">Stylosanthes scabra</name>
    <dbReference type="NCBI Taxonomy" id="79078"/>
    <lineage>
        <taxon>Eukaryota</taxon>
        <taxon>Viridiplantae</taxon>
        <taxon>Streptophyta</taxon>
        <taxon>Embryophyta</taxon>
        <taxon>Tracheophyta</taxon>
        <taxon>Spermatophyta</taxon>
        <taxon>Magnoliopsida</taxon>
        <taxon>eudicotyledons</taxon>
        <taxon>Gunneridae</taxon>
        <taxon>Pentapetalae</taxon>
        <taxon>rosids</taxon>
        <taxon>fabids</taxon>
        <taxon>Fabales</taxon>
        <taxon>Fabaceae</taxon>
        <taxon>Papilionoideae</taxon>
        <taxon>50 kb inversion clade</taxon>
        <taxon>dalbergioids sensu lato</taxon>
        <taxon>Dalbergieae</taxon>
        <taxon>Pterocarpus clade</taxon>
        <taxon>Stylosanthes</taxon>
    </lineage>
</organism>
<gene>
    <name evidence="1" type="ORF">PIB30_040683</name>
</gene>
<sequence length="90" mass="10375">MEFVKVEHVILEDGAMPKLRRAVFHKCPGLKFNCLPEQTRCLGSNLHFVEAYNDDELQMMIDFPEALDVNQNSRPQRTSLHVLLDPHSNV</sequence>
<dbReference type="EMBL" id="JASCZI010000221">
    <property type="protein sequence ID" value="MED6110196.1"/>
    <property type="molecule type" value="Genomic_DNA"/>
</dbReference>
<dbReference type="Proteomes" id="UP001341840">
    <property type="component" value="Unassembled WGS sequence"/>
</dbReference>
<proteinExistence type="predicted"/>
<accession>A0ABU6QFF6</accession>
<evidence type="ECO:0000313" key="2">
    <source>
        <dbReference type="Proteomes" id="UP001341840"/>
    </source>
</evidence>
<reference evidence="1 2" key="1">
    <citation type="journal article" date="2023" name="Plants (Basel)">
        <title>Bridging the Gap: Combining Genomics and Transcriptomics Approaches to Understand Stylosanthes scabra, an Orphan Legume from the Brazilian Caatinga.</title>
        <authorList>
            <person name="Ferreira-Neto J.R.C."/>
            <person name="da Silva M.D."/>
            <person name="Binneck E."/>
            <person name="de Melo N.F."/>
            <person name="da Silva R.H."/>
            <person name="de Melo A.L.T.M."/>
            <person name="Pandolfi V."/>
            <person name="Bustamante F.O."/>
            <person name="Brasileiro-Vidal A.C."/>
            <person name="Benko-Iseppon A.M."/>
        </authorList>
    </citation>
    <scope>NUCLEOTIDE SEQUENCE [LARGE SCALE GENOMIC DNA]</scope>
    <source>
        <tissue evidence="1">Leaves</tissue>
    </source>
</reference>
<keyword evidence="2" id="KW-1185">Reference proteome</keyword>
<evidence type="ECO:0000313" key="1">
    <source>
        <dbReference type="EMBL" id="MED6110196.1"/>
    </source>
</evidence>
<protein>
    <submittedName>
        <fullName evidence="1">Uncharacterized protein</fullName>
    </submittedName>
</protein>
<comment type="caution">
    <text evidence="1">The sequence shown here is derived from an EMBL/GenBank/DDBJ whole genome shotgun (WGS) entry which is preliminary data.</text>
</comment>
<name>A0ABU6QFF6_9FABA</name>